<comment type="caution">
    <text evidence="2">The sequence shown here is derived from an EMBL/GenBank/DDBJ whole genome shotgun (WGS) entry which is preliminary data.</text>
</comment>
<keyword evidence="1" id="KW-0812">Transmembrane</keyword>
<sequence length="62" mass="6866">MAADAQMFYVMLALPTLFGLTLVGEGVYKMSHYEPGWVSIILGILFLAVVAFGYFLLRGYIS</sequence>
<feature type="transmembrane region" description="Helical" evidence="1">
    <location>
        <begin position="7"/>
        <end position="24"/>
    </location>
</feature>
<dbReference type="AlphaFoldDB" id="A0A0G1PBP6"/>
<protein>
    <submittedName>
        <fullName evidence="2">Uncharacterized protein</fullName>
    </submittedName>
</protein>
<name>A0A0G1PBP6_9BACT</name>
<evidence type="ECO:0000313" key="3">
    <source>
        <dbReference type="Proteomes" id="UP000034264"/>
    </source>
</evidence>
<keyword evidence="1" id="KW-1133">Transmembrane helix</keyword>
<gene>
    <name evidence="2" type="ORF">UX05_C0006G0011</name>
</gene>
<feature type="transmembrane region" description="Helical" evidence="1">
    <location>
        <begin position="36"/>
        <end position="57"/>
    </location>
</feature>
<evidence type="ECO:0000313" key="2">
    <source>
        <dbReference type="EMBL" id="KKU02838.1"/>
    </source>
</evidence>
<keyword evidence="1" id="KW-0472">Membrane</keyword>
<evidence type="ECO:0000256" key="1">
    <source>
        <dbReference type="SAM" id="Phobius"/>
    </source>
</evidence>
<dbReference type="EMBL" id="LCKS01000006">
    <property type="protein sequence ID" value="KKU02838.1"/>
    <property type="molecule type" value="Genomic_DNA"/>
</dbReference>
<dbReference type="Proteomes" id="UP000034264">
    <property type="component" value="Unassembled WGS sequence"/>
</dbReference>
<accession>A0A0G1PBP6</accession>
<proteinExistence type="predicted"/>
<reference evidence="2 3" key="1">
    <citation type="journal article" date="2015" name="Nature">
        <title>rRNA introns, odd ribosomes, and small enigmatic genomes across a large radiation of phyla.</title>
        <authorList>
            <person name="Brown C.T."/>
            <person name="Hug L.A."/>
            <person name="Thomas B.C."/>
            <person name="Sharon I."/>
            <person name="Castelle C.J."/>
            <person name="Singh A."/>
            <person name="Wilkins M.J."/>
            <person name="Williams K.H."/>
            <person name="Banfield J.F."/>
        </authorList>
    </citation>
    <scope>NUCLEOTIDE SEQUENCE [LARGE SCALE GENOMIC DNA]</scope>
</reference>
<organism evidence="2 3">
    <name type="scientific">Candidatus Amesbacteria bacterium GW2011_GWC2_45_19</name>
    <dbReference type="NCBI Taxonomy" id="1618366"/>
    <lineage>
        <taxon>Bacteria</taxon>
        <taxon>Candidatus Amesiibacteriota</taxon>
    </lineage>
</organism>